<accession>A0AAN6WN35</accession>
<dbReference type="InterPro" id="IPR046539">
    <property type="entry name" value="DUF6604"/>
</dbReference>
<feature type="domain" description="DUF6604" evidence="2">
    <location>
        <begin position="23"/>
        <end position="195"/>
    </location>
</feature>
<comment type="caution">
    <text evidence="3">The sequence shown here is derived from an EMBL/GenBank/DDBJ whole genome shotgun (WGS) entry which is preliminary data.</text>
</comment>
<feature type="region of interest" description="Disordered" evidence="1">
    <location>
        <begin position="181"/>
        <end position="208"/>
    </location>
</feature>
<dbReference type="EMBL" id="MU864569">
    <property type="protein sequence ID" value="KAK4183182.1"/>
    <property type="molecule type" value="Genomic_DNA"/>
</dbReference>
<dbReference type="Proteomes" id="UP001302126">
    <property type="component" value="Unassembled WGS sequence"/>
</dbReference>
<protein>
    <recommendedName>
        <fullName evidence="2">DUF6604 domain-containing protein</fullName>
    </recommendedName>
</protein>
<evidence type="ECO:0000259" key="2">
    <source>
        <dbReference type="Pfam" id="PF20253"/>
    </source>
</evidence>
<organism evidence="3 4">
    <name type="scientific">Podospora australis</name>
    <dbReference type="NCBI Taxonomy" id="1536484"/>
    <lineage>
        <taxon>Eukaryota</taxon>
        <taxon>Fungi</taxon>
        <taxon>Dikarya</taxon>
        <taxon>Ascomycota</taxon>
        <taxon>Pezizomycotina</taxon>
        <taxon>Sordariomycetes</taxon>
        <taxon>Sordariomycetidae</taxon>
        <taxon>Sordariales</taxon>
        <taxon>Podosporaceae</taxon>
        <taxon>Podospora</taxon>
    </lineage>
</organism>
<feature type="region of interest" description="Disordered" evidence="1">
    <location>
        <begin position="127"/>
        <end position="149"/>
    </location>
</feature>
<evidence type="ECO:0000313" key="3">
    <source>
        <dbReference type="EMBL" id="KAK4183182.1"/>
    </source>
</evidence>
<feature type="compositionally biased region" description="Polar residues" evidence="1">
    <location>
        <begin position="181"/>
        <end position="192"/>
    </location>
</feature>
<reference evidence="3" key="2">
    <citation type="submission" date="2023-05" db="EMBL/GenBank/DDBJ databases">
        <authorList>
            <consortium name="Lawrence Berkeley National Laboratory"/>
            <person name="Steindorff A."/>
            <person name="Hensen N."/>
            <person name="Bonometti L."/>
            <person name="Westerberg I."/>
            <person name="Brannstrom I.O."/>
            <person name="Guillou S."/>
            <person name="Cros-Aarteil S."/>
            <person name="Calhoun S."/>
            <person name="Haridas S."/>
            <person name="Kuo A."/>
            <person name="Mondo S."/>
            <person name="Pangilinan J."/>
            <person name="Riley R."/>
            <person name="Labutti K."/>
            <person name="Andreopoulos B."/>
            <person name="Lipzen A."/>
            <person name="Chen C."/>
            <person name="Yanf M."/>
            <person name="Daum C."/>
            <person name="Ng V."/>
            <person name="Clum A."/>
            <person name="Ohm R."/>
            <person name="Martin F."/>
            <person name="Silar P."/>
            <person name="Natvig D."/>
            <person name="Lalanne C."/>
            <person name="Gautier V."/>
            <person name="Ament-Velasquez S.L."/>
            <person name="Kruys A."/>
            <person name="Hutchinson M.I."/>
            <person name="Powell A.J."/>
            <person name="Barry K."/>
            <person name="Miller A.N."/>
            <person name="Grigoriev I.V."/>
            <person name="Debuchy R."/>
            <person name="Gladieux P."/>
            <person name="Thoren M.H."/>
            <person name="Johannesson H."/>
        </authorList>
    </citation>
    <scope>NUCLEOTIDE SEQUENCE</scope>
    <source>
        <strain evidence="3">PSN309</strain>
    </source>
</reference>
<reference evidence="3" key="1">
    <citation type="journal article" date="2023" name="Mol. Phylogenet. Evol.">
        <title>Genome-scale phylogeny and comparative genomics of the fungal order Sordariales.</title>
        <authorList>
            <person name="Hensen N."/>
            <person name="Bonometti L."/>
            <person name="Westerberg I."/>
            <person name="Brannstrom I.O."/>
            <person name="Guillou S."/>
            <person name="Cros-Aarteil S."/>
            <person name="Calhoun S."/>
            <person name="Haridas S."/>
            <person name="Kuo A."/>
            <person name="Mondo S."/>
            <person name="Pangilinan J."/>
            <person name="Riley R."/>
            <person name="LaButti K."/>
            <person name="Andreopoulos B."/>
            <person name="Lipzen A."/>
            <person name="Chen C."/>
            <person name="Yan M."/>
            <person name="Daum C."/>
            <person name="Ng V."/>
            <person name="Clum A."/>
            <person name="Steindorff A."/>
            <person name="Ohm R.A."/>
            <person name="Martin F."/>
            <person name="Silar P."/>
            <person name="Natvig D.O."/>
            <person name="Lalanne C."/>
            <person name="Gautier V."/>
            <person name="Ament-Velasquez S.L."/>
            <person name="Kruys A."/>
            <person name="Hutchinson M.I."/>
            <person name="Powell A.J."/>
            <person name="Barry K."/>
            <person name="Miller A.N."/>
            <person name="Grigoriev I.V."/>
            <person name="Debuchy R."/>
            <person name="Gladieux P."/>
            <person name="Hiltunen Thoren M."/>
            <person name="Johannesson H."/>
        </authorList>
    </citation>
    <scope>NUCLEOTIDE SEQUENCE</scope>
    <source>
        <strain evidence="3">PSN309</strain>
    </source>
</reference>
<gene>
    <name evidence="3" type="ORF">QBC35DRAFT_467499</name>
</gene>
<dbReference type="AlphaFoldDB" id="A0AAN6WN35"/>
<proteinExistence type="predicted"/>
<evidence type="ECO:0000256" key="1">
    <source>
        <dbReference type="SAM" id="MobiDB-lite"/>
    </source>
</evidence>
<sequence length="259" mass="28572">MESSVNTTPVAGVEAFTLSNVVRAYKRDTRRLVAWLCEKSDVKLKPKWKDGDNIGVAPLLELCEKVAKLRAPLPDEIELLFHSGINARKEVNHMFRGSSDPEIAYAKRTATHKVFVQVLEYGLDIIRGPKQPTGRPRKDSGYASSAESDDTDHNAVRIVFANRFEALSVVHDFDLGFNNTEAANAGPDTSTPADPRQPRWQGLAAREEDSQRCRSATRWHEVLRIDVVAGELTLTPSVLEPCGGDSEAHATCVNHAGEE</sequence>
<keyword evidence="4" id="KW-1185">Reference proteome</keyword>
<evidence type="ECO:0000313" key="4">
    <source>
        <dbReference type="Proteomes" id="UP001302126"/>
    </source>
</evidence>
<name>A0AAN6WN35_9PEZI</name>
<dbReference type="Pfam" id="PF20253">
    <property type="entry name" value="DUF6604"/>
    <property type="match status" value="1"/>
</dbReference>